<comment type="caution">
    <text evidence="8">The sequence shown here is derived from an EMBL/GenBank/DDBJ whole genome shotgun (WGS) entry which is preliminary data.</text>
</comment>
<evidence type="ECO:0000256" key="6">
    <source>
        <dbReference type="SAM" id="Phobius"/>
    </source>
</evidence>
<dbReference type="InterPro" id="IPR036259">
    <property type="entry name" value="MFS_trans_sf"/>
</dbReference>
<dbReference type="EMBL" id="RPFW01000001">
    <property type="protein sequence ID" value="TVZ07001.1"/>
    <property type="molecule type" value="Genomic_DNA"/>
</dbReference>
<sequence length="428" mass="43627">MSEPRAPSAAGAGQPAGGAGQPAAVGAQALDDPSGLSPGLVRLMAVTCAVTVANLYYAQPLLHSIGSDLHVSQGSASLLVTVGQAGYALGLLFIVPAGDIIRRRPLLTALLACCALTLAASALAPSLLVLDVAAGLAGVTSVVVQMLVPYAATLASDRERSRVIGTLMGGLLIGILLSRTFAGVVAGFAGWRAVYGIAAGFMALTAVMLRRALPDHGPQLAISYREQLRGVLRVARAEPALRWRSLIAACGFGSFACFWTTVTFLLAGPQFGFSQLDIGLFALVGAAGAITSMAAGRLLDARPGLRWPASGAALALLAVAYLPIGLGGAHLGAAGLVLLIVGVLLMDACVQASHVINQSVIYDLLPEARSRLTTVYITTMFAGGAIGSAAGAQAYAHWGWTGATLTAAALPLAGLLCWLATRRHEHPA</sequence>
<organism evidence="8 9">
    <name type="scientific">Trebonia kvetii</name>
    <dbReference type="NCBI Taxonomy" id="2480626"/>
    <lineage>
        <taxon>Bacteria</taxon>
        <taxon>Bacillati</taxon>
        <taxon>Actinomycetota</taxon>
        <taxon>Actinomycetes</taxon>
        <taxon>Streptosporangiales</taxon>
        <taxon>Treboniaceae</taxon>
        <taxon>Trebonia</taxon>
    </lineage>
</organism>
<evidence type="ECO:0000256" key="4">
    <source>
        <dbReference type="ARBA" id="ARBA00023136"/>
    </source>
</evidence>
<dbReference type="InterPro" id="IPR011701">
    <property type="entry name" value="MFS"/>
</dbReference>
<gene>
    <name evidence="8" type="ORF">EAS64_06660</name>
</gene>
<accession>A0A6P2CAM9</accession>
<keyword evidence="2 6" id="KW-0812">Transmembrane</keyword>
<dbReference type="PANTHER" id="PTHR42910:SF1">
    <property type="entry name" value="MAJOR FACILITATOR SUPERFAMILY (MFS) PROFILE DOMAIN-CONTAINING PROTEIN"/>
    <property type="match status" value="1"/>
</dbReference>
<name>A0A6P2CAM9_9ACTN</name>
<feature type="transmembrane region" description="Helical" evidence="6">
    <location>
        <begin position="188"/>
        <end position="209"/>
    </location>
</feature>
<feature type="transmembrane region" description="Helical" evidence="6">
    <location>
        <begin position="107"/>
        <end position="126"/>
    </location>
</feature>
<feature type="transmembrane region" description="Helical" evidence="6">
    <location>
        <begin position="163"/>
        <end position="182"/>
    </location>
</feature>
<dbReference type="SUPFAM" id="SSF103473">
    <property type="entry name" value="MFS general substrate transporter"/>
    <property type="match status" value="1"/>
</dbReference>
<feature type="transmembrane region" description="Helical" evidence="6">
    <location>
        <begin position="330"/>
        <end position="350"/>
    </location>
</feature>
<comment type="subcellular location">
    <subcellularLocation>
        <location evidence="1">Cell membrane</location>
        <topology evidence="1">Multi-pass membrane protein</topology>
    </subcellularLocation>
</comment>
<evidence type="ECO:0000313" key="8">
    <source>
        <dbReference type="EMBL" id="TVZ07001.1"/>
    </source>
</evidence>
<dbReference type="InterPro" id="IPR020846">
    <property type="entry name" value="MFS_dom"/>
</dbReference>
<evidence type="ECO:0000256" key="3">
    <source>
        <dbReference type="ARBA" id="ARBA00022989"/>
    </source>
</evidence>
<keyword evidence="3 6" id="KW-1133">Transmembrane helix</keyword>
<dbReference type="GO" id="GO:0005886">
    <property type="term" value="C:plasma membrane"/>
    <property type="evidence" value="ECO:0007669"/>
    <property type="project" value="UniProtKB-SubCell"/>
</dbReference>
<evidence type="ECO:0000259" key="7">
    <source>
        <dbReference type="PROSITE" id="PS50850"/>
    </source>
</evidence>
<feature type="compositionally biased region" description="Low complexity" evidence="5">
    <location>
        <begin position="1"/>
        <end position="13"/>
    </location>
</feature>
<dbReference type="Proteomes" id="UP000460272">
    <property type="component" value="Unassembled WGS sequence"/>
</dbReference>
<dbReference type="Gene3D" id="1.20.1250.20">
    <property type="entry name" value="MFS general substrate transporter like domains"/>
    <property type="match status" value="1"/>
</dbReference>
<dbReference type="PROSITE" id="PS50850">
    <property type="entry name" value="MFS"/>
    <property type="match status" value="1"/>
</dbReference>
<feature type="transmembrane region" description="Helical" evidence="6">
    <location>
        <begin position="78"/>
        <end position="95"/>
    </location>
</feature>
<keyword evidence="9" id="KW-1185">Reference proteome</keyword>
<feature type="transmembrane region" description="Helical" evidence="6">
    <location>
        <begin position="307"/>
        <end position="324"/>
    </location>
</feature>
<dbReference type="GO" id="GO:0022857">
    <property type="term" value="F:transmembrane transporter activity"/>
    <property type="evidence" value="ECO:0007669"/>
    <property type="project" value="InterPro"/>
</dbReference>
<evidence type="ECO:0000313" key="9">
    <source>
        <dbReference type="Proteomes" id="UP000460272"/>
    </source>
</evidence>
<proteinExistence type="predicted"/>
<dbReference type="CDD" id="cd17324">
    <property type="entry name" value="MFS_NepI_like"/>
    <property type="match status" value="1"/>
</dbReference>
<feature type="domain" description="Major facilitator superfamily (MFS) profile" evidence="7">
    <location>
        <begin position="40"/>
        <end position="426"/>
    </location>
</feature>
<feature type="transmembrane region" description="Helical" evidence="6">
    <location>
        <begin position="398"/>
        <end position="420"/>
    </location>
</feature>
<feature type="transmembrane region" description="Helical" evidence="6">
    <location>
        <begin position="246"/>
        <end position="266"/>
    </location>
</feature>
<dbReference type="Pfam" id="PF07690">
    <property type="entry name" value="MFS_1"/>
    <property type="match status" value="1"/>
</dbReference>
<evidence type="ECO:0000256" key="5">
    <source>
        <dbReference type="SAM" id="MobiDB-lite"/>
    </source>
</evidence>
<dbReference type="OrthoDB" id="9815356at2"/>
<feature type="transmembrane region" description="Helical" evidence="6">
    <location>
        <begin position="132"/>
        <end position="151"/>
    </location>
</feature>
<feature type="transmembrane region" description="Helical" evidence="6">
    <location>
        <begin position="278"/>
        <end position="295"/>
    </location>
</feature>
<feature type="transmembrane region" description="Helical" evidence="6">
    <location>
        <begin position="40"/>
        <end position="58"/>
    </location>
</feature>
<dbReference type="PANTHER" id="PTHR42910">
    <property type="entry name" value="TRANSPORTER SCO4007-RELATED"/>
    <property type="match status" value="1"/>
</dbReference>
<feature type="region of interest" description="Disordered" evidence="5">
    <location>
        <begin position="1"/>
        <end position="25"/>
    </location>
</feature>
<evidence type="ECO:0000256" key="2">
    <source>
        <dbReference type="ARBA" id="ARBA00022692"/>
    </source>
</evidence>
<dbReference type="AlphaFoldDB" id="A0A6P2CAM9"/>
<evidence type="ECO:0000256" key="1">
    <source>
        <dbReference type="ARBA" id="ARBA00004651"/>
    </source>
</evidence>
<reference evidence="8 9" key="1">
    <citation type="submission" date="2018-11" db="EMBL/GenBank/DDBJ databases">
        <title>Trebonia kvetii gen.nov., sp.nov., a novel acidophilic actinobacterium, and proposal of the new actinobacterial family Treboniaceae fam. nov.</title>
        <authorList>
            <person name="Rapoport D."/>
            <person name="Sagova-Mareckova M."/>
            <person name="Sedlacek I."/>
            <person name="Provaznik J."/>
            <person name="Kralova S."/>
            <person name="Pavlinic D."/>
            <person name="Benes V."/>
            <person name="Kopecky J."/>
        </authorList>
    </citation>
    <scope>NUCLEOTIDE SEQUENCE [LARGE SCALE GENOMIC DNA]</scope>
    <source>
        <strain evidence="8 9">15Tr583</strain>
    </source>
</reference>
<protein>
    <submittedName>
        <fullName evidence="8">MFS transporter</fullName>
    </submittedName>
</protein>
<feature type="transmembrane region" description="Helical" evidence="6">
    <location>
        <begin position="371"/>
        <end position="392"/>
    </location>
</feature>
<dbReference type="RefSeq" id="WP_145851756.1">
    <property type="nucleotide sequence ID" value="NZ_RPFW01000001.1"/>
</dbReference>
<keyword evidence="4 6" id="KW-0472">Membrane</keyword>